<reference evidence="2 3" key="1">
    <citation type="submission" date="2020-08" db="EMBL/GenBank/DDBJ databases">
        <title>Amycolatopsis sp. nov. DR6-1 isolated from Dendrobium heterocarpum.</title>
        <authorList>
            <person name="Tedsree N."/>
            <person name="Kuncharoen N."/>
            <person name="Likhitwitayawuid K."/>
            <person name="Tanasupawat S."/>
        </authorList>
    </citation>
    <scope>NUCLEOTIDE SEQUENCE [LARGE SCALE GENOMIC DNA]</scope>
    <source>
        <strain evidence="2 3">DR6-1</strain>
    </source>
</reference>
<evidence type="ECO:0000313" key="3">
    <source>
        <dbReference type="Proteomes" id="UP000526734"/>
    </source>
</evidence>
<gene>
    <name evidence="2" type="ORF">H4281_01735</name>
</gene>
<dbReference type="RefSeq" id="WP_182889079.1">
    <property type="nucleotide sequence ID" value="NZ_JACGZW010000001.1"/>
</dbReference>
<dbReference type="InterPro" id="IPR036779">
    <property type="entry name" value="LysM_dom_sf"/>
</dbReference>
<dbReference type="InterPro" id="IPR018392">
    <property type="entry name" value="LysM"/>
</dbReference>
<proteinExistence type="predicted"/>
<dbReference type="InterPro" id="IPR052196">
    <property type="entry name" value="Bact_Kbp"/>
</dbReference>
<keyword evidence="3" id="KW-1185">Reference proteome</keyword>
<dbReference type="PROSITE" id="PS51782">
    <property type="entry name" value="LYSM"/>
    <property type="match status" value="1"/>
</dbReference>
<name>A0A7W3Z865_9PSEU</name>
<dbReference type="Pfam" id="PF01476">
    <property type="entry name" value="LysM"/>
    <property type="match status" value="1"/>
</dbReference>
<evidence type="ECO:0000259" key="1">
    <source>
        <dbReference type="PROSITE" id="PS51782"/>
    </source>
</evidence>
<dbReference type="SMART" id="SM00257">
    <property type="entry name" value="LysM"/>
    <property type="match status" value="1"/>
</dbReference>
<protein>
    <submittedName>
        <fullName evidence="2">LysM peptidoglycan-binding domain-containing protein</fullName>
    </submittedName>
</protein>
<evidence type="ECO:0000313" key="2">
    <source>
        <dbReference type="EMBL" id="MBB1151845.1"/>
    </source>
</evidence>
<organism evidence="2 3">
    <name type="scientific">Amycolatopsis dendrobii</name>
    <dbReference type="NCBI Taxonomy" id="2760662"/>
    <lineage>
        <taxon>Bacteria</taxon>
        <taxon>Bacillati</taxon>
        <taxon>Actinomycetota</taxon>
        <taxon>Actinomycetes</taxon>
        <taxon>Pseudonocardiales</taxon>
        <taxon>Pseudonocardiaceae</taxon>
        <taxon>Amycolatopsis</taxon>
    </lineage>
</organism>
<dbReference type="Gene3D" id="3.10.350.10">
    <property type="entry name" value="LysM domain"/>
    <property type="match status" value="1"/>
</dbReference>
<dbReference type="Pfam" id="PF10648">
    <property type="entry name" value="Gmad2"/>
    <property type="match status" value="1"/>
</dbReference>
<sequence>MTVTLEQPATYDLVGHDIQLAGVAGGAFEAGFSYRIHEGHDEVTGGFLAGDGSGGHSQFQLVVDVSRAAFKLDRLFVEVFHVSANDGAELEKTVVPVVFGPKIVPGYRNYLEHTVAQGETLWSIAKKYYGSGNLYYRLAAANPGTITNPNVISPGQVVRVPQGD</sequence>
<dbReference type="CDD" id="cd00118">
    <property type="entry name" value="LysM"/>
    <property type="match status" value="1"/>
</dbReference>
<accession>A0A7W3Z865</accession>
<dbReference type="EMBL" id="JACGZW010000001">
    <property type="protein sequence ID" value="MBB1151845.1"/>
    <property type="molecule type" value="Genomic_DNA"/>
</dbReference>
<dbReference type="AlphaFoldDB" id="A0A7W3Z865"/>
<dbReference type="PANTHER" id="PTHR34700">
    <property type="entry name" value="POTASSIUM BINDING PROTEIN KBP"/>
    <property type="match status" value="1"/>
</dbReference>
<comment type="caution">
    <text evidence="2">The sequence shown here is derived from an EMBL/GenBank/DDBJ whole genome shotgun (WGS) entry which is preliminary data.</text>
</comment>
<dbReference type="PANTHER" id="PTHR34700:SF4">
    <property type="entry name" value="PHAGE-LIKE ELEMENT PBSX PROTEIN XKDP"/>
    <property type="match status" value="1"/>
</dbReference>
<feature type="domain" description="LysM" evidence="1">
    <location>
        <begin position="111"/>
        <end position="160"/>
    </location>
</feature>
<dbReference type="Proteomes" id="UP000526734">
    <property type="component" value="Unassembled WGS sequence"/>
</dbReference>
<dbReference type="SUPFAM" id="SSF54106">
    <property type="entry name" value="LysM domain"/>
    <property type="match status" value="1"/>
</dbReference>
<dbReference type="InterPro" id="IPR018911">
    <property type="entry name" value="Gmad2_Ig-like_dom"/>
</dbReference>